<gene>
    <name evidence="2" type="ORF">AAAU51_10460</name>
</gene>
<comment type="caution">
    <text evidence="2">The sequence shown here is derived from an EMBL/GenBank/DDBJ whole genome shotgun (WGS) entry which is preliminary data.</text>
</comment>
<feature type="transmembrane region" description="Helical" evidence="1">
    <location>
        <begin position="70"/>
        <end position="91"/>
    </location>
</feature>
<feature type="transmembrane region" description="Helical" evidence="1">
    <location>
        <begin position="44"/>
        <end position="61"/>
    </location>
</feature>
<protein>
    <submittedName>
        <fullName evidence="2">TIGR04086 family membrane protein</fullName>
    </submittedName>
</protein>
<dbReference type="EMBL" id="JBBNIN010000016">
    <property type="protein sequence ID" value="MEQ2711589.1"/>
    <property type="molecule type" value="Genomic_DNA"/>
</dbReference>
<evidence type="ECO:0000313" key="3">
    <source>
        <dbReference type="Proteomes" id="UP001482154"/>
    </source>
</evidence>
<keyword evidence="3" id="KW-1185">Reference proteome</keyword>
<reference evidence="2 3" key="1">
    <citation type="submission" date="2024-04" db="EMBL/GenBank/DDBJ databases">
        <title>Human intestinal bacterial collection.</title>
        <authorList>
            <person name="Pauvert C."/>
            <person name="Hitch T.C.A."/>
            <person name="Clavel T."/>
        </authorList>
    </citation>
    <scope>NUCLEOTIDE SEQUENCE [LARGE SCALE GENOMIC DNA]</scope>
    <source>
        <strain evidence="2 3">CLA-AA-H249</strain>
    </source>
</reference>
<evidence type="ECO:0000256" key="1">
    <source>
        <dbReference type="SAM" id="Phobius"/>
    </source>
</evidence>
<organism evidence="2 3">
    <name type="scientific">Anaerostipes amylophilus</name>
    <dbReference type="NCBI Taxonomy" id="2981779"/>
    <lineage>
        <taxon>Bacteria</taxon>
        <taxon>Bacillati</taxon>
        <taxon>Bacillota</taxon>
        <taxon>Clostridia</taxon>
        <taxon>Lachnospirales</taxon>
        <taxon>Lachnospiraceae</taxon>
        <taxon>Anaerostipes</taxon>
    </lineage>
</organism>
<name>A0ABV1IWJ2_9FIRM</name>
<proteinExistence type="predicted"/>
<accession>A0ABV1IWJ2</accession>
<feature type="transmembrane region" description="Helical" evidence="1">
    <location>
        <begin position="103"/>
        <end position="120"/>
    </location>
</feature>
<dbReference type="NCBIfam" id="TIGR04086">
    <property type="entry name" value="TIGR04086_membr"/>
    <property type="match status" value="1"/>
</dbReference>
<evidence type="ECO:0000313" key="2">
    <source>
        <dbReference type="EMBL" id="MEQ2711589.1"/>
    </source>
</evidence>
<dbReference type="InterPro" id="IPR023804">
    <property type="entry name" value="DUF3792_TM"/>
</dbReference>
<dbReference type="Pfam" id="PF12670">
    <property type="entry name" value="DUF3792"/>
    <property type="match status" value="1"/>
</dbReference>
<keyword evidence="1" id="KW-1133">Transmembrane helix</keyword>
<keyword evidence="1" id="KW-0812">Transmembrane</keyword>
<dbReference type="RefSeq" id="WP_022375020.1">
    <property type="nucleotide sequence ID" value="NZ_JAOQJG010000008.1"/>
</dbReference>
<sequence>MGPEKKVLYIVQSLVAAYIVTGLLLCLLAFIVYQSNTGTKMANLGITLTYIFASILAGMIIGKKIGKRKFLWGFFVGVLYFAILTLISVVFQENTVIFSTERITALFLCIAGGTLGGMLAI</sequence>
<dbReference type="Proteomes" id="UP001482154">
    <property type="component" value="Unassembled WGS sequence"/>
</dbReference>
<keyword evidence="1" id="KW-0472">Membrane</keyword>
<feature type="transmembrane region" description="Helical" evidence="1">
    <location>
        <begin position="7"/>
        <end position="32"/>
    </location>
</feature>